<dbReference type="Pfam" id="PF00641">
    <property type="entry name" value="Zn_ribbon_RanBP"/>
    <property type="match status" value="2"/>
</dbReference>
<dbReference type="InterPro" id="IPR036443">
    <property type="entry name" value="Znf_RanBP2_sf"/>
</dbReference>
<dbReference type="STRING" id="13333.U5D3W9"/>
<feature type="compositionally biased region" description="Basic and acidic residues" evidence="6">
    <location>
        <begin position="833"/>
        <end position="861"/>
    </location>
</feature>
<keyword evidence="9" id="KW-1185">Reference proteome</keyword>
<dbReference type="PROSITE" id="PS50199">
    <property type="entry name" value="ZF_RANBP2_2"/>
    <property type="match status" value="2"/>
</dbReference>
<dbReference type="InterPro" id="IPR001876">
    <property type="entry name" value="Znf_RanBP2"/>
</dbReference>
<evidence type="ECO:0000256" key="3">
    <source>
        <dbReference type="ARBA" id="ARBA00022833"/>
    </source>
</evidence>
<dbReference type="GO" id="GO:0008270">
    <property type="term" value="F:zinc ion binding"/>
    <property type="evidence" value="ECO:0007669"/>
    <property type="project" value="UniProtKB-KW"/>
</dbReference>
<dbReference type="eggNOG" id="KOG4198">
    <property type="taxonomic scope" value="Eukaryota"/>
</dbReference>
<protein>
    <recommendedName>
        <fullName evidence="7">RanBP2-type domain-containing protein</fullName>
    </recommendedName>
</protein>
<sequence length="861" mass="98328">MGLGTFYGLVPSSRNTKSHILLLLGGRRSVNFSWQKPGLWTIGSRPISTSQSSLQVQEEIQQFPENRSLSARMSFIFDQMDKIEKEKSGKDEALQQIRAWRERKNLLKASVGVSQMGSEETADMTEKKLDSEEREILGFEERETKKDGFSQVEVEVVHPWPEWIELMERLLQQNYFEYRRKNEDDMLEKFADVSVTELGLNDESFVFTRDWTTVRTAVLNFGRDRFDILRSLSRKDIQVLVGHGCPSVDTKVVFSGKVLRKYVHLDEGDVCSSCSLRSSCDRAYLATCKEDDARTLDVMRVLFTYGFEPITGSVENKALLKMKSIKTVVRKLLHEVVKLSAVPIDPNLPPPVIKKPPPKIKQPPPPPKKRVGRDDIEMKKGDWLCPKCDFMNFAKNTVCLQCDARRPKRQLLPGEWECPGCNFLNYRRNMTCFHCDHKRPPEAEIDNPMPTNPQTPRTRLERVASGKNVSNAWNFDFDDDESDGADVAAFEFADPPNTGENSSVNGKGFDDQPFEKTPFHRVQEKGRYFSPDRREPSSASPRTGFDDFDDEDDVDDYELDTSNTNDLPSRKLESDDYDDLTDDEREIASHSFHKPSRQLRGRPGHGSSEDDDEQSSDSDDDEFDQKSNRNLGLRQGLRVRGRGSPHRSMSFDSEDEGTLDSDSDDDLGRGSRSRFKNRKTPNLNRKGNRRSYSDSEDDVNLGPDSEDEGDWISPRRGEREKKGGLGRRGRASYGNFNDHKSPRNGHFRSDGMRGNERNSFGTNRRPDRRFGGSRESGNEMSFKSRGSEKDFRKDRGLGRGSRGDDFGGRRMNDRKGTFRDFDAASQGGRGRIQRRERFGGLDDHQNGGSGEERRRVRVIER</sequence>
<dbReference type="GO" id="GO:0003729">
    <property type="term" value="F:mRNA binding"/>
    <property type="evidence" value="ECO:0000318"/>
    <property type="project" value="GO_Central"/>
</dbReference>
<evidence type="ECO:0000256" key="5">
    <source>
        <dbReference type="SAM" id="Coils"/>
    </source>
</evidence>
<feature type="compositionally biased region" description="Acidic residues" evidence="6">
    <location>
        <begin position="546"/>
        <end position="559"/>
    </location>
</feature>
<keyword evidence="5" id="KW-0175">Coiled coil</keyword>
<feature type="region of interest" description="Disordered" evidence="6">
    <location>
        <begin position="491"/>
        <end position="861"/>
    </location>
</feature>
<dbReference type="Gene3D" id="4.10.1060.10">
    <property type="entry name" value="Zinc finger, RanBP2-type"/>
    <property type="match status" value="2"/>
</dbReference>
<evidence type="ECO:0000259" key="7">
    <source>
        <dbReference type="PROSITE" id="PS50199"/>
    </source>
</evidence>
<dbReference type="OMA" id="SIHERMY"/>
<feature type="domain" description="RanBP2-type" evidence="7">
    <location>
        <begin position="379"/>
        <end position="408"/>
    </location>
</feature>
<dbReference type="PROSITE" id="PS01358">
    <property type="entry name" value="ZF_RANBP2_1"/>
    <property type="match status" value="2"/>
</dbReference>
<dbReference type="GO" id="GO:0005739">
    <property type="term" value="C:mitochondrion"/>
    <property type="evidence" value="ECO:0007669"/>
    <property type="project" value="EnsemblPlants"/>
</dbReference>
<evidence type="ECO:0000313" key="9">
    <source>
        <dbReference type="Proteomes" id="UP000017836"/>
    </source>
</evidence>
<name>U5D3W9_AMBTC</name>
<feature type="compositionally biased region" description="Acidic residues" evidence="6">
    <location>
        <begin position="652"/>
        <end position="665"/>
    </location>
</feature>
<gene>
    <name evidence="8" type="ORF">AMTR_s00057p00189360</name>
</gene>
<dbReference type="Gramene" id="ERN16940">
    <property type="protein sequence ID" value="ERN16940"/>
    <property type="gene ID" value="AMTR_s00057p00189360"/>
</dbReference>
<feature type="compositionally biased region" description="Basic residues" evidence="6">
    <location>
        <begin position="591"/>
        <end position="603"/>
    </location>
</feature>
<feature type="coiled-coil region" evidence="5">
    <location>
        <begin position="83"/>
        <end position="142"/>
    </location>
</feature>
<dbReference type="FunFam" id="4.10.1060.10:FF:000014">
    <property type="entry name" value="Putative zinc finger, RanBP2-type"/>
    <property type="match status" value="1"/>
</dbReference>
<feature type="compositionally biased region" description="Acidic residues" evidence="6">
    <location>
        <begin position="575"/>
        <end position="585"/>
    </location>
</feature>
<reference evidence="9" key="1">
    <citation type="journal article" date="2013" name="Science">
        <title>The Amborella genome and the evolution of flowering plants.</title>
        <authorList>
            <consortium name="Amborella Genome Project"/>
        </authorList>
    </citation>
    <scope>NUCLEOTIDE SEQUENCE [LARGE SCALE GENOMIC DNA]</scope>
</reference>
<feature type="compositionally biased region" description="Acidic residues" evidence="6">
    <location>
        <begin position="609"/>
        <end position="623"/>
    </location>
</feature>
<feature type="domain" description="RanBP2-type" evidence="7">
    <location>
        <begin position="412"/>
        <end position="441"/>
    </location>
</feature>
<keyword evidence="3" id="KW-0862">Zinc</keyword>
<feature type="compositionally biased region" description="Basic and acidic residues" evidence="6">
    <location>
        <begin position="508"/>
        <end position="536"/>
    </location>
</feature>
<feature type="compositionally biased region" description="Basic and acidic residues" evidence="6">
    <location>
        <begin position="785"/>
        <end position="822"/>
    </location>
</feature>
<feature type="compositionally biased region" description="Basic and acidic residues" evidence="6">
    <location>
        <begin position="713"/>
        <end position="723"/>
    </location>
</feature>
<evidence type="ECO:0000256" key="2">
    <source>
        <dbReference type="ARBA" id="ARBA00022771"/>
    </source>
</evidence>
<organism evidence="8 9">
    <name type="scientific">Amborella trichopoda</name>
    <dbReference type="NCBI Taxonomy" id="13333"/>
    <lineage>
        <taxon>Eukaryota</taxon>
        <taxon>Viridiplantae</taxon>
        <taxon>Streptophyta</taxon>
        <taxon>Embryophyta</taxon>
        <taxon>Tracheophyta</taxon>
        <taxon>Spermatophyta</taxon>
        <taxon>Magnoliopsida</taxon>
        <taxon>Amborellales</taxon>
        <taxon>Amborellaceae</taxon>
        <taxon>Amborella</taxon>
    </lineage>
</organism>
<dbReference type="Proteomes" id="UP000017836">
    <property type="component" value="Unassembled WGS sequence"/>
</dbReference>
<dbReference type="OrthoDB" id="448399at2759"/>
<feature type="compositionally biased region" description="Basic and acidic residues" evidence="6">
    <location>
        <begin position="737"/>
        <end position="756"/>
    </location>
</feature>
<evidence type="ECO:0000256" key="1">
    <source>
        <dbReference type="ARBA" id="ARBA00022723"/>
    </source>
</evidence>
<dbReference type="HOGENOM" id="CLU_016556_0_0_1"/>
<accession>U5D3W9</accession>
<proteinExistence type="predicted"/>
<feature type="compositionally biased region" description="Pro residues" evidence="6">
    <location>
        <begin position="350"/>
        <end position="366"/>
    </location>
</feature>
<feature type="region of interest" description="Disordered" evidence="6">
    <location>
        <begin position="350"/>
        <end position="373"/>
    </location>
</feature>
<dbReference type="GO" id="GO:0009793">
    <property type="term" value="P:embryo development ending in seed dormancy"/>
    <property type="evidence" value="ECO:0007669"/>
    <property type="project" value="EnsemblPlants"/>
</dbReference>
<evidence type="ECO:0000256" key="4">
    <source>
        <dbReference type="PROSITE-ProRule" id="PRU00322"/>
    </source>
</evidence>
<dbReference type="PANTHER" id="PTHR23111:SF29">
    <property type="entry name" value="OS07G0404300 PROTEIN"/>
    <property type="match status" value="1"/>
</dbReference>
<feature type="region of interest" description="Disordered" evidence="6">
    <location>
        <begin position="442"/>
        <end position="465"/>
    </location>
</feature>
<evidence type="ECO:0000256" key="6">
    <source>
        <dbReference type="SAM" id="MobiDB-lite"/>
    </source>
</evidence>
<evidence type="ECO:0000313" key="8">
    <source>
        <dbReference type="EMBL" id="ERN16940.1"/>
    </source>
</evidence>
<dbReference type="GO" id="GO:0005737">
    <property type="term" value="C:cytoplasm"/>
    <property type="evidence" value="ECO:0000318"/>
    <property type="project" value="GO_Central"/>
</dbReference>
<feature type="compositionally biased region" description="Acidic residues" evidence="6">
    <location>
        <begin position="694"/>
        <end position="710"/>
    </location>
</feature>
<keyword evidence="1" id="KW-0479">Metal-binding</keyword>
<dbReference type="AlphaFoldDB" id="U5D3W9"/>
<dbReference type="SMART" id="SM00547">
    <property type="entry name" value="ZnF_RBZ"/>
    <property type="match status" value="2"/>
</dbReference>
<keyword evidence="2 4" id="KW-0863">Zinc-finger</keyword>
<dbReference type="EMBL" id="KI392405">
    <property type="protein sequence ID" value="ERN16940.1"/>
    <property type="molecule type" value="Genomic_DNA"/>
</dbReference>
<dbReference type="PANTHER" id="PTHR23111">
    <property type="entry name" value="ZINC FINGER PROTEIN"/>
    <property type="match status" value="1"/>
</dbReference>
<dbReference type="SUPFAM" id="SSF90209">
    <property type="entry name" value="Ran binding protein zinc finger-like"/>
    <property type="match status" value="1"/>
</dbReference>